<reference evidence="2" key="1">
    <citation type="submission" date="2023-03" db="EMBL/GenBank/DDBJ databases">
        <title>Massive genome expansion in bonnet fungi (Mycena s.s.) driven by repeated elements and novel gene families across ecological guilds.</title>
        <authorList>
            <consortium name="Lawrence Berkeley National Laboratory"/>
            <person name="Harder C.B."/>
            <person name="Miyauchi S."/>
            <person name="Viragh M."/>
            <person name="Kuo A."/>
            <person name="Thoen E."/>
            <person name="Andreopoulos B."/>
            <person name="Lu D."/>
            <person name="Skrede I."/>
            <person name="Drula E."/>
            <person name="Henrissat B."/>
            <person name="Morin E."/>
            <person name="Kohler A."/>
            <person name="Barry K."/>
            <person name="LaButti K."/>
            <person name="Morin E."/>
            <person name="Salamov A."/>
            <person name="Lipzen A."/>
            <person name="Mereny Z."/>
            <person name="Hegedus B."/>
            <person name="Baldrian P."/>
            <person name="Stursova M."/>
            <person name="Weitz H."/>
            <person name="Taylor A."/>
            <person name="Grigoriev I.V."/>
            <person name="Nagy L.G."/>
            <person name="Martin F."/>
            <person name="Kauserud H."/>
        </authorList>
    </citation>
    <scope>NUCLEOTIDE SEQUENCE</scope>
    <source>
        <strain evidence="2">CBHHK173m</strain>
    </source>
</reference>
<evidence type="ECO:0000256" key="1">
    <source>
        <dbReference type="SAM" id="MobiDB-lite"/>
    </source>
</evidence>
<name>A0AAD6XH17_9AGAR</name>
<feature type="region of interest" description="Disordered" evidence="1">
    <location>
        <begin position="1"/>
        <end position="22"/>
    </location>
</feature>
<accession>A0AAD6XH17</accession>
<comment type="caution">
    <text evidence="2">The sequence shown here is derived from an EMBL/GenBank/DDBJ whole genome shotgun (WGS) entry which is preliminary data.</text>
</comment>
<feature type="compositionally biased region" description="Low complexity" evidence="1">
    <location>
        <begin position="1"/>
        <end position="12"/>
    </location>
</feature>
<organism evidence="2 3">
    <name type="scientific">Mycena belliarum</name>
    <dbReference type="NCBI Taxonomy" id="1033014"/>
    <lineage>
        <taxon>Eukaryota</taxon>
        <taxon>Fungi</taxon>
        <taxon>Dikarya</taxon>
        <taxon>Basidiomycota</taxon>
        <taxon>Agaricomycotina</taxon>
        <taxon>Agaricomycetes</taxon>
        <taxon>Agaricomycetidae</taxon>
        <taxon>Agaricales</taxon>
        <taxon>Marasmiineae</taxon>
        <taxon>Mycenaceae</taxon>
        <taxon>Mycena</taxon>
    </lineage>
</organism>
<keyword evidence="3" id="KW-1185">Reference proteome</keyword>
<evidence type="ECO:0000313" key="2">
    <source>
        <dbReference type="EMBL" id="KAJ7073541.1"/>
    </source>
</evidence>
<protein>
    <submittedName>
        <fullName evidence="2">Uncharacterized protein</fullName>
    </submittedName>
</protein>
<dbReference type="AlphaFoldDB" id="A0AAD6XH17"/>
<dbReference type="EMBL" id="JARJCN010000111">
    <property type="protein sequence ID" value="KAJ7073541.1"/>
    <property type="molecule type" value="Genomic_DNA"/>
</dbReference>
<proteinExistence type="predicted"/>
<sequence>MSIMYYYSSSSSVDMDRPRDDEEVDKVDDEMAVEANDIALSRLAGQSTFAAPTERDG</sequence>
<gene>
    <name evidence="2" type="ORF">B0H15DRAFT_957073</name>
</gene>
<evidence type="ECO:0000313" key="3">
    <source>
        <dbReference type="Proteomes" id="UP001222325"/>
    </source>
</evidence>
<dbReference type="Proteomes" id="UP001222325">
    <property type="component" value="Unassembled WGS sequence"/>
</dbReference>